<dbReference type="PANTHER" id="PTHR30566:SF27">
    <property type="entry name" value="MECHANOSENSITIVE ION CHANNEL PROTEIN"/>
    <property type="match status" value="1"/>
</dbReference>
<dbReference type="GO" id="GO:0016020">
    <property type="term" value="C:membrane"/>
    <property type="evidence" value="ECO:0007669"/>
    <property type="project" value="UniProtKB-SubCell"/>
</dbReference>
<dbReference type="AlphaFoldDB" id="A0AA42BLY8"/>
<keyword evidence="4 5" id="KW-0472">Membrane</keyword>
<keyword evidence="3 5" id="KW-1133">Transmembrane helix</keyword>
<evidence type="ECO:0000256" key="4">
    <source>
        <dbReference type="ARBA" id="ARBA00023136"/>
    </source>
</evidence>
<accession>A0AA42BLY8</accession>
<protein>
    <submittedName>
        <fullName evidence="7">Mechanosensitive ion channel family protein</fullName>
    </submittedName>
</protein>
<feature type="transmembrane region" description="Helical" evidence="5">
    <location>
        <begin position="32"/>
        <end position="51"/>
    </location>
</feature>
<dbReference type="InterPro" id="IPR010920">
    <property type="entry name" value="LSM_dom_sf"/>
</dbReference>
<evidence type="ECO:0000313" key="8">
    <source>
        <dbReference type="Proteomes" id="UP001165413"/>
    </source>
</evidence>
<dbReference type="InterPro" id="IPR023408">
    <property type="entry name" value="MscS_beta-dom_sf"/>
</dbReference>
<gene>
    <name evidence="7" type="ORF">NLF92_03760</name>
</gene>
<sequence>MLVIAFGVRHAIVLLVIKKNAIPTNRRYKVNLFKNIANLLILVSVVAFWAAELQNLAFSIAAFMVAIVLATREFIQCFLGYMYAVSARPFRVGDWVQLNNMSGEVVELDWAKVTLLEIDEYSSDYTGRHLYIPNSQIVTKSVVNLNFLKRYALHSFMVTLEPTANPYEVLPQLIERARVYCEPFKDVAERYKSYIERQLDTEFIEIEPVVEIVTNQYAKFQISVTLFCPSELKHELQQSMTADIMQFWFAKAENQSPLLESTDSLFD</sequence>
<keyword evidence="8" id="KW-1185">Reference proteome</keyword>
<organism evidence="7 8">
    <name type="scientific">Opacimonas viscosa</name>
    <dbReference type="NCBI Taxonomy" id="2961944"/>
    <lineage>
        <taxon>Bacteria</taxon>
        <taxon>Pseudomonadati</taxon>
        <taxon>Pseudomonadota</taxon>
        <taxon>Gammaproteobacteria</taxon>
        <taxon>Alteromonadales</taxon>
        <taxon>Alteromonadaceae</taxon>
        <taxon>Opacimonas</taxon>
    </lineage>
</organism>
<dbReference type="InterPro" id="IPR006685">
    <property type="entry name" value="MscS_channel_2nd"/>
</dbReference>
<dbReference type="GO" id="GO:0008381">
    <property type="term" value="F:mechanosensitive monoatomic ion channel activity"/>
    <property type="evidence" value="ECO:0007669"/>
    <property type="project" value="UniProtKB-ARBA"/>
</dbReference>
<dbReference type="Pfam" id="PF00924">
    <property type="entry name" value="MS_channel_2nd"/>
    <property type="match status" value="1"/>
</dbReference>
<reference evidence="7" key="1">
    <citation type="submission" date="2022-07" db="EMBL/GenBank/DDBJ databases">
        <title>Characterization of the Novel Bacterium Alteromonas immobilis LMIT006 and Alteromonas gregis LMIT007.</title>
        <authorList>
            <person name="Lin X."/>
        </authorList>
    </citation>
    <scope>NUCLEOTIDE SEQUENCE</scope>
    <source>
        <strain evidence="7">LMIT007</strain>
    </source>
</reference>
<evidence type="ECO:0000256" key="3">
    <source>
        <dbReference type="ARBA" id="ARBA00022989"/>
    </source>
</evidence>
<dbReference type="PANTHER" id="PTHR30566">
    <property type="entry name" value="YNAI-RELATED MECHANOSENSITIVE ION CHANNEL"/>
    <property type="match status" value="1"/>
</dbReference>
<evidence type="ECO:0000259" key="6">
    <source>
        <dbReference type="Pfam" id="PF00924"/>
    </source>
</evidence>
<name>A0AA42BLY8_9ALTE</name>
<dbReference type="SUPFAM" id="SSF50182">
    <property type="entry name" value="Sm-like ribonucleoproteins"/>
    <property type="match status" value="1"/>
</dbReference>
<proteinExistence type="predicted"/>
<feature type="domain" description="Mechanosensitive ion channel MscS" evidence="6">
    <location>
        <begin position="84"/>
        <end position="146"/>
    </location>
</feature>
<evidence type="ECO:0000256" key="5">
    <source>
        <dbReference type="SAM" id="Phobius"/>
    </source>
</evidence>
<evidence type="ECO:0000256" key="1">
    <source>
        <dbReference type="ARBA" id="ARBA00004370"/>
    </source>
</evidence>
<dbReference type="Proteomes" id="UP001165413">
    <property type="component" value="Unassembled WGS sequence"/>
</dbReference>
<comment type="caution">
    <text evidence="7">The sequence shown here is derived from an EMBL/GenBank/DDBJ whole genome shotgun (WGS) entry which is preliminary data.</text>
</comment>
<feature type="transmembrane region" description="Helical" evidence="5">
    <location>
        <begin position="57"/>
        <end position="81"/>
    </location>
</feature>
<dbReference type="EMBL" id="JANATA010000004">
    <property type="protein sequence ID" value="MCP3428062.1"/>
    <property type="molecule type" value="Genomic_DNA"/>
</dbReference>
<comment type="subcellular location">
    <subcellularLocation>
        <location evidence="1">Membrane</location>
    </subcellularLocation>
</comment>
<keyword evidence="2 5" id="KW-0812">Transmembrane</keyword>
<evidence type="ECO:0000256" key="2">
    <source>
        <dbReference type="ARBA" id="ARBA00022692"/>
    </source>
</evidence>
<dbReference type="Gene3D" id="2.30.30.60">
    <property type="match status" value="1"/>
</dbReference>
<evidence type="ECO:0000313" key="7">
    <source>
        <dbReference type="EMBL" id="MCP3428062.1"/>
    </source>
</evidence>